<evidence type="ECO:0000313" key="1">
    <source>
        <dbReference type="EMBL" id="KAH6938411.1"/>
    </source>
</evidence>
<dbReference type="Proteomes" id="UP000821845">
    <property type="component" value="Chromosome 2"/>
</dbReference>
<proteinExistence type="predicted"/>
<accession>A0ACB7SWP1</accession>
<evidence type="ECO:0000313" key="2">
    <source>
        <dbReference type="Proteomes" id="UP000821845"/>
    </source>
</evidence>
<organism evidence="1 2">
    <name type="scientific">Hyalomma asiaticum</name>
    <name type="common">Tick</name>
    <dbReference type="NCBI Taxonomy" id="266040"/>
    <lineage>
        <taxon>Eukaryota</taxon>
        <taxon>Metazoa</taxon>
        <taxon>Ecdysozoa</taxon>
        <taxon>Arthropoda</taxon>
        <taxon>Chelicerata</taxon>
        <taxon>Arachnida</taxon>
        <taxon>Acari</taxon>
        <taxon>Parasitiformes</taxon>
        <taxon>Ixodida</taxon>
        <taxon>Ixodoidea</taxon>
        <taxon>Ixodidae</taxon>
        <taxon>Hyalomminae</taxon>
        <taxon>Hyalomma</taxon>
    </lineage>
</organism>
<sequence length="194" mass="22180">MFQEAFDEPSSSNDDESASDEDVVVVFDSSSEDSDDVFTGSDSEEEESSDDTMASAHEWYRIDLDRIPARPPRFEFKGSPGVTITVSSPPQPLELFEAYFDDELIDVIVVETNRYASQLLNSSNLSQYSRFRKWSALTREELRVSLSLLLLQGIVQKPNERMYWSRNRLIETPAFGEITPRNRFPTHHENVALC</sequence>
<comment type="caution">
    <text evidence="1">The sequence shown here is derived from an EMBL/GenBank/DDBJ whole genome shotgun (WGS) entry which is preliminary data.</text>
</comment>
<protein>
    <submittedName>
        <fullName evidence="1">Uncharacterized protein</fullName>
    </submittedName>
</protein>
<keyword evidence="2" id="KW-1185">Reference proteome</keyword>
<dbReference type="EMBL" id="CM023482">
    <property type="protein sequence ID" value="KAH6938411.1"/>
    <property type="molecule type" value="Genomic_DNA"/>
</dbReference>
<reference evidence="1" key="1">
    <citation type="submission" date="2020-05" db="EMBL/GenBank/DDBJ databases">
        <title>Large-scale comparative analyses of tick genomes elucidate their genetic diversity and vector capacities.</title>
        <authorList>
            <person name="Jia N."/>
            <person name="Wang J."/>
            <person name="Shi W."/>
            <person name="Du L."/>
            <person name="Sun Y."/>
            <person name="Zhan W."/>
            <person name="Jiang J."/>
            <person name="Wang Q."/>
            <person name="Zhang B."/>
            <person name="Ji P."/>
            <person name="Sakyi L.B."/>
            <person name="Cui X."/>
            <person name="Yuan T."/>
            <person name="Jiang B."/>
            <person name="Yang W."/>
            <person name="Lam T.T.-Y."/>
            <person name="Chang Q."/>
            <person name="Ding S."/>
            <person name="Wang X."/>
            <person name="Zhu J."/>
            <person name="Ruan X."/>
            <person name="Zhao L."/>
            <person name="Wei J."/>
            <person name="Que T."/>
            <person name="Du C."/>
            <person name="Cheng J."/>
            <person name="Dai P."/>
            <person name="Han X."/>
            <person name="Huang E."/>
            <person name="Gao Y."/>
            <person name="Liu J."/>
            <person name="Shao H."/>
            <person name="Ye R."/>
            <person name="Li L."/>
            <person name="Wei W."/>
            <person name="Wang X."/>
            <person name="Wang C."/>
            <person name="Yang T."/>
            <person name="Huo Q."/>
            <person name="Li W."/>
            <person name="Guo W."/>
            <person name="Chen H."/>
            <person name="Zhou L."/>
            <person name="Ni X."/>
            <person name="Tian J."/>
            <person name="Zhou Y."/>
            <person name="Sheng Y."/>
            <person name="Liu T."/>
            <person name="Pan Y."/>
            <person name="Xia L."/>
            <person name="Li J."/>
            <person name="Zhao F."/>
            <person name="Cao W."/>
        </authorList>
    </citation>
    <scope>NUCLEOTIDE SEQUENCE</scope>
    <source>
        <strain evidence="1">Hyas-2018</strain>
    </source>
</reference>
<gene>
    <name evidence="1" type="ORF">HPB50_009141</name>
</gene>
<name>A0ACB7SWP1_HYAAI</name>